<protein>
    <recommendedName>
        <fullName evidence="5">Sex determination protein tasselseed-2</fullName>
    </recommendedName>
</protein>
<dbReference type="PANTHER" id="PTHR43180:SF95">
    <property type="entry name" value="OS07G0691600 PROTEIN"/>
    <property type="match status" value="1"/>
</dbReference>
<evidence type="ECO:0000256" key="1">
    <source>
        <dbReference type="ARBA" id="ARBA00006484"/>
    </source>
</evidence>
<proteinExistence type="inferred from homology"/>
<dbReference type="OrthoDB" id="294295at2759"/>
<reference evidence="3 4" key="1">
    <citation type="journal article" date="2019" name="Sci. Rep.">
        <title>A high-quality genome of Eragrostis curvula grass provides insights into Poaceae evolution and supports new strategies to enhance forage quality.</title>
        <authorList>
            <person name="Carballo J."/>
            <person name="Santos B.A.C.M."/>
            <person name="Zappacosta D."/>
            <person name="Garbus I."/>
            <person name="Selva J.P."/>
            <person name="Gallo C.A."/>
            <person name="Diaz A."/>
            <person name="Albertini E."/>
            <person name="Caccamo M."/>
            <person name="Echenique V."/>
        </authorList>
    </citation>
    <scope>NUCLEOTIDE SEQUENCE [LARGE SCALE GENOMIC DNA]</scope>
    <source>
        <strain evidence="4">cv. Victoria</strain>
        <tissue evidence="3">Leaf</tissue>
    </source>
</reference>
<dbReference type="PRINTS" id="PR00081">
    <property type="entry name" value="GDHRDH"/>
</dbReference>
<evidence type="ECO:0000313" key="4">
    <source>
        <dbReference type="Proteomes" id="UP000324897"/>
    </source>
</evidence>
<evidence type="ECO:0000256" key="2">
    <source>
        <dbReference type="ARBA" id="ARBA00023002"/>
    </source>
</evidence>
<accession>A0A5J9TWN7</accession>
<dbReference type="InterPro" id="IPR036291">
    <property type="entry name" value="NAD(P)-bd_dom_sf"/>
</dbReference>
<gene>
    <name evidence="3" type="ORF">EJB05_38768</name>
</gene>
<dbReference type="PANTHER" id="PTHR43180">
    <property type="entry name" value="3-OXOACYL-(ACYL-CARRIER-PROTEIN) REDUCTASE (AFU_ORTHOLOGUE AFUA_6G11210)"/>
    <property type="match status" value="1"/>
</dbReference>
<dbReference type="InterPro" id="IPR002347">
    <property type="entry name" value="SDR_fam"/>
</dbReference>
<dbReference type="AlphaFoldDB" id="A0A5J9TWN7"/>
<organism evidence="3 4">
    <name type="scientific">Eragrostis curvula</name>
    <name type="common">weeping love grass</name>
    <dbReference type="NCBI Taxonomy" id="38414"/>
    <lineage>
        <taxon>Eukaryota</taxon>
        <taxon>Viridiplantae</taxon>
        <taxon>Streptophyta</taxon>
        <taxon>Embryophyta</taxon>
        <taxon>Tracheophyta</taxon>
        <taxon>Spermatophyta</taxon>
        <taxon>Magnoliopsida</taxon>
        <taxon>Liliopsida</taxon>
        <taxon>Poales</taxon>
        <taxon>Poaceae</taxon>
        <taxon>PACMAD clade</taxon>
        <taxon>Chloridoideae</taxon>
        <taxon>Eragrostideae</taxon>
        <taxon>Eragrostidinae</taxon>
        <taxon>Eragrostis</taxon>
    </lineage>
</organism>
<evidence type="ECO:0000313" key="3">
    <source>
        <dbReference type="EMBL" id="TVU15258.1"/>
    </source>
</evidence>
<keyword evidence="4" id="KW-1185">Reference proteome</keyword>
<name>A0A5J9TWN7_9POAL</name>
<sequence length="136" mass="14270">MDSAEFERVLRVNALGAAHGMKHAARASIVSVASVLGGHGIRVNCVSPFGVATPMLVNAWRHGADHDAVVAAPNEKEVEKTEEMVRGLATLKGTTLRPSDIAEAALFLASDESRYVSGHNLVVDGGVTTSRNLIGL</sequence>
<dbReference type="Gramene" id="TVU15258">
    <property type="protein sequence ID" value="TVU15258"/>
    <property type="gene ID" value="EJB05_38768"/>
</dbReference>
<keyword evidence="2" id="KW-0560">Oxidoreductase</keyword>
<feature type="non-terminal residue" evidence="3">
    <location>
        <position position="1"/>
    </location>
</feature>
<dbReference type="EMBL" id="RWGY01000031">
    <property type="protein sequence ID" value="TVU15258.1"/>
    <property type="molecule type" value="Genomic_DNA"/>
</dbReference>
<dbReference type="Gene3D" id="3.40.50.720">
    <property type="entry name" value="NAD(P)-binding Rossmann-like Domain"/>
    <property type="match status" value="1"/>
</dbReference>
<dbReference type="Pfam" id="PF13561">
    <property type="entry name" value="adh_short_C2"/>
    <property type="match status" value="1"/>
</dbReference>
<dbReference type="GO" id="GO:0016491">
    <property type="term" value="F:oxidoreductase activity"/>
    <property type="evidence" value="ECO:0007669"/>
    <property type="project" value="UniProtKB-KW"/>
</dbReference>
<dbReference type="SUPFAM" id="SSF51735">
    <property type="entry name" value="NAD(P)-binding Rossmann-fold domains"/>
    <property type="match status" value="1"/>
</dbReference>
<comment type="similarity">
    <text evidence="1">Belongs to the short-chain dehydrogenases/reductases (SDR) family.</text>
</comment>
<evidence type="ECO:0008006" key="5">
    <source>
        <dbReference type="Google" id="ProtNLM"/>
    </source>
</evidence>
<comment type="caution">
    <text evidence="3">The sequence shown here is derived from an EMBL/GenBank/DDBJ whole genome shotgun (WGS) entry which is preliminary data.</text>
</comment>
<dbReference type="Proteomes" id="UP000324897">
    <property type="component" value="Unassembled WGS sequence"/>
</dbReference>